<keyword evidence="3 5" id="KW-0238">DNA-binding</keyword>
<gene>
    <name evidence="8" type="primary">xerC</name>
    <name evidence="8" type="ORF">ACFSCT_16905</name>
</gene>
<evidence type="ECO:0000256" key="4">
    <source>
        <dbReference type="ARBA" id="ARBA00023172"/>
    </source>
</evidence>
<dbReference type="InterPro" id="IPR013762">
    <property type="entry name" value="Integrase-like_cat_sf"/>
</dbReference>
<dbReference type="InterPro" id="IPR002104">
    <property type="entry name" value="Integrase_catalytic"/>
</dbReference>
<dbReference type="Gene3D" id="1.10.150.130">
    <property type="match status" value="1"/>
</dbReference>
<dbReference type="Proteomes" id="UP001597213">
    <property type="component" value="Unassembled WGS sequence"/>
</dbReference>
<dbReference type="InterPro" id="IPR050090">
    <property type="entry name" value="Tyrosine_recombinase_XerCD"/>
</dbReference>
<keyword evidence="2" id="KW-0229">DNA integration</keyword>
<evidence type="ECO:0000256" key="5">
    <source>
        <dbReference type="PROSITE-ProRule" id="PRU01248"/>
    </source>
</evidence>
<evidence type="ECO:0000256" key="3">
    <source>
        <dbReference type="ARBA" id="ARBA00023125"/>
    </source>
</evidence>
<dbReference type="PANTHER" id="PTHR30349:SF64">
    <property type="entry name" value="PROPHAGE INTEGRASE INTD-RELATED"/>
    <property type="match status" value="1"/>
</dbReference>
<dbReference type="EMBL" id="JBHUEN010000048">
    <property type="protein sequence ID" value="MFD1883396.1"/>
    <property type="molecule type" value="Genomic_DNA"/>
</dbReference>
<dbReference type="CDD" id="cd01189">
    <property type="entry name" value="INT_ICEBs1_C_like"/>
    <property type="match status" value="1"/>
</dbReference>
<dbReference type="Pfam" id="PF00589">
    <property type="entry name" value="Phage_integrase"/>
    <property type="match status" value="1"/>
</dbReference>
<dbReference type="SUPFAM" id="SSF56349">
    <property type="entry name" value="DNA breaking-rejoining enzymes"/>
    <property type="match status" value="1"/>
</dbReference>
<keyword evidence="4" id="KW-0233">DNA recombination</keyword>
<dbReference type="Gene3D" id="1.10.443.10">
    <property type="entry name" value="Intergrase catalytic core"/>
    <property type="match status" value="1"/>
</dbReference>
<dbReference type="PANTHER" id="PTHR30349">
    <property type="entry name" value="PHAGE INTEGRASE-RELATED"/>
    <property type="match status" value="1"/>
</dbReference>
<dbReference type="PROSITE" id="PS51898">
    <property type="entry name" value="TYR_RECOMBINASE"/>
    <property type="match status" value="1"/>
</dbReference>
<dbReference type="InterPro" id="IPR011010">
    <property type="entry name" value="DNA_brk_join_enz"/>
</dbReference>
<feature type="domain" description="Tyr recombinase" evidence="6">
    <location>
        <begin position="176"/>
        <end position="361"/>
    </location>
</feature>
<evidence type="ECO:0000256" key="1">
    <source>
        <dbReference type="ARBA" id="ARBA00008857"/>
    </source>
</evidence>
<dbReference type="InterPro" id="IPR044068">
    <property type="entry name" value="CB"/>
</dbReference>
<feature type="domain" description="Core-binding (CB)" evidence="7">
    <location>
        <begin position="62"/>
        <end position="153"/>
    </location>
</feature>
<evidence type="ECO:0000313" key="8">
    <source>
        <dbReference type="EMBL" id="MFD1883396.1"/>
    </source>
</evidence>
<reference evidence="9" key="1">
    <citation type="journal article" date="2019" name="Int. J. Syst. Evol. Microbiol.">
        <title>The Global Catalogue of Microorganisms (GCM) 10K type strain sequencing project: providing services to taxonomists for standard genome sequencing and annotation.</title>
        <authorList>
            <consortium name="The Broad Institute Genomics Platform"/>
            <consortium name="The Broad Institute Genome Sequencing Center for Infectious Disease"/>
            <person name="Wu L."/>
            <person name="Ma J."/>
        </authorList>
    </citation>
    <scope>NUCLEOTIDE SEQUENCE [LARGE SCALE GENOMIC DNA]</scope>
    <source>
        <strain evidence="9">CCUG 56029</strain>
    </source>
</reference>
<comment type="similarity">
    <text evidence="1">Belongs to the 'phage' integrase family.</text>
</comment>
<keyword evidence="9" id="KW-1185">Reference proteome</keyword>
<evidence type="ECO:0000313" key="9">
    <source>
        <dbReference type="Proteomes" id="UP001597213"/>
    </source>
</evidence>
<dbReference type="PROSITE" id="PS51900">
    <property type="entry name" value="CB"/>
    <property type="match status" value="1"/>
</dbReference>
<evidence type="ECO:0000256" key="2">
    <source>
        <dbReference type="ARBA" id="ARBA00022908"/>
    </source>
</evidence>
<evidence type="ECO:0000259" key="6">
    <source>
        <dbReference type="PROSITE" id="PS51898"/>
    </source>
</evidence>
<dbReference type="InterPro" id="IPR010998">
    <property type="entry name" value="Integrase_recombinase_N"/>
</dbReference>
<dbReference type="RefSeq" id="WP_379144755.1">
    <property type="nucleotide sequence ID" value="NZ_JBHUEN010000048.1"/>
</dbReference>
<proteinExistence type="inferred from homology"/>
<organism evidence="8 9">
    <name type="scientific">Paracoccus pacificus</name>
    <dbReference type="NCBI Taxonomy" id="1463598"/>
    <lineage>
        <taxon>Bacteria</taxon>
        <taxon>Pseudomonadati</taxon>
        <taxon>Pseudomonadota</taxon>
        <taxon>Alphaproteobacteria</taxon>
        <taxon>Rhodobacterales</taxon>
        <taxon>Paracoccaceae</taxon>
        <taxon>Paracoccus</taxon>
    </lineage>
</organism>
<sequence length="368" mass="42001">MMATIRKRTLPSGLVRWQVDFTDQAGKRRSKLFPRRKDADVYLVKVRSLVANHTYLADSDSTTVADAAKAWLDHCEVRCKTGRRMERSTLRGYSDYVRLHITASEIGIGDKLIAQLTRRHVNEFRDRMLLNGRSEHLTRRALSVLKLALDHAIDNGQLFTNAAQGVRVIKSSRIEHKAPVPTKEAIRALIEAADEDFKPHLIVSALGGLRASELRGLRWQDVDFDRGFIHIRQRADAYNQMGEPKSRAGFRDIPAGPMVLNALRRWKLRCPKNALDLVFPAPQGGILQHTKTQARFRKLLEKVEVTMRWHDLRHFAVSLWIEQGFSIKEIMTFAGHSSIQMTMERYGHLFPSPDHQKAMAMVEAKLLG</sequence>
<evidence type="ECO:0000259" key="7">
    <source>
        <dbReference type="PROSITE" id="PS51900"/>
    </source>
</evidence>
<comment type="caution">
    <text evidence="8">The sequence shown here is derived from an EMBL/GenBank/DDBJ whole genome shotgun (WGS) entry which is preliminary data.</text>
</comment>
<accession>A0ABW4RB25</accession>
<name>A0ABW4RB25_9RHOB</name>
<protein>
    <submittedName>
        <fullName evidence="8">Tyrosine recombinase XerC</fullName>
    </submittedName>
</protein>